<keyword evidence="2" id="KW-1185">Reference proteome</keyword>
<name>A0ABM9H747_STRGL</name>
<dbReference type="Proteomes" id="UP001154015">
    <property type="component" value="Unassembled WGS sequence"/>
</dbReference>
<gene>
    <name evidence="1" type="ORF">SGL43_06520</name>
</gene>
<evidence type="ECO:0000313" key="2">
    <source>
        <dbReference type="Proteomes" id="UP001154015"/>
    </source>
</evidence>
<protein>
    <recommendedName>
        <fullName evidence="3">DUF4145 domain-containing protein</fullName>
    </recommendedName>
</protein>
<organism evidence="1 2">
    <name type="scientific">Streptomyces globisporus</name>
    <dbReference type="NCBI Taxonomy" id="1908"/>
    <lineage>
        <taxon>Bacteria</taxon>
        <taxon>Bacillati</taxon>
        <taxon>Actinomycetota</taxon>
        <taxon>Actinomycetes</taxon>
        <taxon>Kitasatosporales</taxon>
        <taxon>Streptomycetaceae</taxon>
        <taxon>Streptomyces</taxon>
    </lineage>
</organism>
<proteinExistence type="predicted"/>
<evidence type="ECO:0000313" key="1">
    <source>
        <dbReference type="EMBL" id="CAH9419465.1"/>
    </source>
</evidence>
<sequence length="244" mass="26883">MSRDEDLLSYVREQANLMDQDISWVGPERSYDEGYWVADRDSYEPVIHSRVVTGLEILRQYAGEGSHWYKRAADAYGTYSDARSPAATARQVAEVLRAWVSQVEAGFTEILGARARAEVEAVSTDVMGQVRRLVEDPDAHPAAAIVLCGAALETALRATADARNLSLSAKQRPSLSAYSQLLRTADLFTRQDVKDVEQCGGLRNSAAHGHFDDLSRERAGLMEQQTNLLLRKLSDLATVGGEPE</sequence>
<evidence type="ECO:0008006" key="3">
    <source>
        <dbReference type="Google" id="ProtNLM"/>
    </source>
</evidence>
<reference evidence="1" key="1">
    <citation type="submission" date="2022-03" db="EMBL/GenBank/DDBJ databases">
        <authorList>
            <person name="Leyn A S."/>
        </authorList>
    </citation>
    <scope>NUCLEOTIDE SEQUENCE</scope>
    <source>
        <strain evidence="1">Streptomyces globisporus 4-3</strain>
    </source>
</reference>
<dbReference type="EMBL" id="CAKXYP010000025">
    <property type="protein sequence ID" value="CAH9419465.1"/>
    <property type="molecule type" value="Genomic_DNA"/>
</dbReference>
<comment type="caution">
    <text evidence="1">The sequence shown here is derived from an EMBL/GenBank/DDBJ whole genome shotgun (WGS) entry which is preliminary data.</text>
</comment>
<accession>A0ABM9H747</accession>